<evidence type="ECO:0000259" key="1">
    <source>
        <dbReference type="Pfam" id="PF04149"/>
    </source>
</evidence>
<protein>
    <submittedName>
        <fullName evidence="2">DUF397 domain-containing protein</fullName>
    </submittedName>
</protein>
<dbReference type="AlphaFoldDB" id="A0A9X3NTU2"/>
<dbReference type="Pfam" id="PF04149">
    <property type="entry name" value="DUF397"/>
    <property type="match status" value="1"/>
</dbReference>
<accession>A0A9X3NTU2</accession>
<keyword evidence="3" id="KW-1185">Reference proteome</keyword>
<evidence type="ECO:0000313" key="3">
    <source>
        <dbReference type="Proteomes" id="UP001140076"/>
    </source>
</evidence>
<dbReference type="EMBL" id="JAJAQC010000086">
    <property type="protein sequence ID" value="MDA0567894.1"/>
    <property type="molecule type" value="Genomic_DNA"/>
</dbReference>
<dbReference type="Proteomes" id="UP001140076">
    <property type="component" value="Unassembled WGS sequence"/>
</dbReference>
<reference evidence="2" key="1">
    <citation type="submission" date="2021-10" db="EMBL/GenBank/DDBJ databases">
        <title>Streptomonospora sp. nov., isolated from mangrove soil.</title>
        <authorList>
            <person name="Chen X."/>
            <person name="Ge X."/>
            <person name="Liu W."/>
        </authorList>
    </citation>
    <scope>NUCLEOTIDE SEQUENCE</scope>
    <source>
        <strain evidence="2">S1-112</strain>
    </source>
</reference>
<sequence>MSNMYEQRWHKSRYSAGAENCVEVREHAAGADIRDTQNRDAGHLGVPSAEWAAFLVAVKSAEL</sequence>
<evidence type="ECO:0000313" key="2">
    <source>
        <dbReference type="EMBL" id="MDA0567894.1"/>
    </source>
</evidence>
<comment type="caution">
    <text evidence="2">The sequence shown here is derived from an EMBL/GenBank/DDBJ whole genome shotgun (WGS) entry which is preliminary data.</text>
</comment>
<organism evidence="2 3">
    <name type="scientific">Streptomonospora mangrovi</name>
    <dbReference type="NCBI Taxonomy" id="2883123"/>
    <lineage>
        <taxon>Bacteria</taxon>
        <taxon>Bacillati</taxon>
        <taxon>Actinomycetota</taxon>
        <taxon>Actinomycetes</taxon>
        <taxon>Streptosporangiales</taxon>
        <taxon>Nocardiopsidaceae</taxon>
        <taxon>Streptomonospora</taxon>
    </lineage>
</organism>
<dbReference type="InterPro" id="IPR007278">
    <property type="entry name" value="DUF397"/>
</dbReference>
<proteinExistence type="predicted"/>
<feature type="domain" description="DUF397" evidence="1">
    <location>
        <begin position="8"/>
        <end position="59"/>
    </location>
</feature>
<name>A0A9X3NTU2_9ACTN</name>
<gene>
    <name evidence="2" type="ORF">LG943_26760</name>
</gene>